<sequence length="246" mass="25949">MSNSGTQLRSFGVGLLLSVGAYGVGQVVAAVAVLAFMAVGIDILNRPALLLAVSAVMLQGVTFGGIALGYLSYRNLGLDFIHIRVPSLRDIGIAVAGFVALFALLQLISQVTQALGVQSAQNSIVDMASGNPDIYLLLIPLSFLLIGPGEELLYRGLIQGMLRKVFHPVRAIVLASAIFASIHFFSLLGGSVGKFVYIATVFTLALVLGSLYEYTDNLAVPMLVHGAYNATLFGLQYLMATGQLPS</sequence>
<feature type="domain" description="CAAX prenyl protease 2/Lysostaphin resistance protein A-like" evidence="2">
    <location>
        <begin position="135"/>
        <end position="230"/>
    </location>
</feature>
<dbReference type="eggNOG" id="arCOG02766">
    <property type="taxonomic scope" value="Archaea"/>
</dbReference>
<keyword evidence="6" id="KW-1185">Reference proteome</keyword>
<dbReference type="EMBL" id="AEMG01000005">
    <property type="protein sequence ID" value="EFW93000.1"/>
    <property type="molecule type" value="Genomic_DNA"/>
</dbReference>
<feature type="transmembrane region" description="Helical" evidence="1">
    <location>
        <begin position="132"/>
        <end position="149"/>
    </location>
</feature>
<keyword evidence="1" id="KW-1133">Transmembrane helix</keyword>
<reference evidence="3 5" key="1">
    <citation type="journal article" date="2014" name="ISME J.">
        <title>Trehalose/2-sulfotrehalose biosynthesis and glycine-betaine uptake are widely spread mechanisms for osmoadaptation in the Halobacteriales.</title>
        <authorList>
            <person name="Youssef N.H."/>
            <person name="Savage-Ashlock K.N."/>
            <person name="McCully A.L."/>
            <person name="Luedtke B."/>
            <person name="Shaw E.I."/>
            <person name="Hoff W.D."/>
            <person name="Elshahed M.S."/>
        </authorList>
    </citation>
    <scope>NUCLEOTIDE SEQUENCE [LARGE SCALE GENOMIC DNA]</scope>
    <source>
        <strain evidence="3 5">DX253</strain>
    </source>
</reference>
<evidence type="ECO:0000313" key="6">
    <source>
        <dbReference type="Proteomes" id="UP000184203"/>
    </source>
</evidence>
<dbReference type="Proteomes" id="UP000184203">
    <property type="component" value="Unassembled WGS sequence"/>
</dbReference>
<reference evidence="4" key="3">
    <citation type="submission" date="2016-11" db="EMBL/GenBank/DDBJ databases">
        <authorList>
            <person name="Jaros S."/>
            <person name="Januszkiewicz K."/>
            <person name="Wedrychowicz H."/>
        </authorList>
    </citation>
    <scope>NUCLEOTIDE SEQUENCE [LARGE SCALE GENOMIC DNA]</scope>
    <source>
        <strain evidence="4">DX253</strain>
    </source>
</reference>
<proteinExistence type="predicted"/>
<dbReference type="PANTHER" id="PTHR36435">
    <property type="entry name" value="SLR1288 PROTEIN"/>
    <property type="match status" value="1"/>
</dbReference>
<dbReference type="Proteomes" id="UP000003751">
    <property type="component" value="Unassembled WGS sequence"/>
</dbReference>
<organism evidence="3 5">
    <name type="scientific">Haladaptatus paucihalophilus DX253</name>
    <dbReference type="NCBI Taxonomy" id="797209"/>
    <lineage>
        <taxon>Archaea</taxon>
        <taxon>Methanobacteriati</taxon>
        <taxon>Methanobacteriota</taxon>
        <taxon>Stenosarchaea group</taxon>
        <taxon>Halobacteria</taxon>
        <taxon>Halobacteriales</taxon>
        <taxon>Haladaptataceae</taxon>
        <taxon>Haladaptatus</taxon>
    </lineage>
</organism>
<dbReference type="InterPro" id="IPR052710">
    <property type="entry name" value="CAAX_protease"/>
</dbReference>
<dbReference type="PATRIC" id="fig|797209.4.peg.1307"/>
<dbReference type="InterPro" id="IPR003675">
    <property type="entry name" value="Rce1/LyrA-like_dom"/>
</dbReference>
<dbReference type="AlphaFoldDB" id="E7QR92"/>
<dbReference type="GO" id="GO:0080120">
    <property type="term" value="P:CAAX-box protein maturation"/>
    <property type="evidence" value="ECO:0007669"/>
    <property type="project" value="UniProtKB-ARBA"/>
</dbReference>
<evidence type="ECO:0000313" key="4">
    <source>
        <dbReference type="EMBL" id="SHL17117.1"/>
    </source>
</evidence>
<protein>
    <recommendedName>
        <fullName evidence="2">CAAX prenyl protease 2/Lysostaphin resistance protein A-like domain-containing protein</fullName>
    </recommendedName>
</protein>
<feature type="transmembrane region" description="Helical" evidence="1">
    <location>
        <begin position="20"/>
        <end position="41"/>
    </location>
</feature>
<evidence type="ECO:0000256" key="1">
    <source>
        <dbReference type="SAM" id="Phobius"/>
    </source>
</evidence>
<dbReference type="RefSeq" id="WP_007978165.1">
    <property type="nucleotide sequence ID" value="NZ_AEMG01000005.1"/>
</dbReference>
<feature type="transmembrane region" description="Helical" evidence="1">
    <location>
        <begin position="91"/>
        <end position="111"/>
    </location>
</feature>
<dbReference type="GO" id="GO:0004175">
    <property type="term" value="F:endopeptidase activity"/>
    <property type="evidence" value="ECO:0007669"/>
    <property type="project" value="UniProtKB-ARBA"/>
</dbReference>
<keyword evidence="1" id="KW-0472">Membrane</keyword>
<feature type="transmembrane region" description="Helical" evidence="1">
    <location>
        <begin position="218"/>
        <end position="240"/>
    </location>
</feature>
<dbReference type="STRING" id="797209.GCA_000376445_03885"/>
<evidence type="ECO:0000259" key="2">
    <source>
        <dbReference type="Pfam" id="PF02517"/>
    </source>
</evidence>
<gene>
    <name evidence="4" type="ORF">SAMN05444342_3121</name>
    <name evidence="3" type="ORF">ZOD2009_06574</name>
</gene>
<accession>E7QR92</accession>
<name>E7QR92_HALPU</name>
<keyword evidence="1" id="KW-0812">Transmembrane</keyword>
<feature type="transmembrane region" description="Helical" evidence="1">
    <location>
        <begin position="48"/>
        <end position="71"/>
    </location>
</feature>
<feature type="transmembrane region" description="Helical" evidence="1">
    <location>
        <begin position="169"/>
        <end position="188"/>
    </location>
</feature>
<evidence type="ECO:0000313" key="3">
    <source>
        <dbReference type="EMBL" id="EFW93000.1"/>
    </source>
</evidence>
<dbReference type="OrthoDB" id="275779at2157"/>
<dbReference type="Pfam" id="PF02517">
    <property type="entry name" value="Rce1-like"/>
    <property type="match status" value="1"/>
</dbReference>
<evidence type="ECO:0000313" key="5">
    <source>
        <dbReference type="Proteomes" id="UP000003751"/>
    </source>
</evidence>
<reference evidence="6" key="2">
    <citation type="submission" date="2016-11" db="EMBL/GenBank/DDBJ databases">
        <authorList>
            <person name="Varghese N."/>
            <person name="Submissions S."/>
        </authorList>
    </citation>
    <scope>NUCLEOTIDE SEQUENCE [LARGE SCALE GENOMIC DNA]</scope>
    <source>
        <strain evidence="6">DX253</strain>
    </source>
</reference>
<feature type="transmembrane region" description="Helical" evidence="1">
    <location>
        <begin position="195"/>
        <end position="212"/>
    </location>
</feature>
<dbReference type="EMBL" id="FRAN01000005">
    <property type="protein sequence ID" value="SHL17117.1"/>
    <property type="molecule type" value="Genomic_DNA"/>
</dbReference>
<dbReference type="PANTHER" id="PTHR36435:SF1">
    <property type="entry name" value="CAAX AMINO TERMINAL PROTEASE FAMILY PROTEIN"/>
    <property type="match status" value="1"/>
</dbReference>